<evidence type="ECO:0000313" key="1">
    <source>
        <dbReference type="EMBL" id="KAJ1946086.1"/>
    </source>
</evidence>
<dbReference type="EMBL" id="JANBPW010001110">
    <property type="protein sequence ID" value="KAJ1946086.1"/>
    <property type="molecule type" value="Genomic_DNA"/>
</dbReference>
<name>A0ACC1JC79_9FUNG</name>
<sequence length="147" mass="15516">MSWKPTGTNSVPLGTARDATDGGSSSEKTVKIDLQAAIERAQMVASSILPQKKAEGAPPAAPPTTLPSLPVGAPPQDVGEENGERKRRRRNRWGAKEETASLGAGVTTALTGAMTKEQVENYAAVVRIDEITRKLKSNDVVPADGQR</sequence>
<feature type="non-terminal residue" evidence="1">
    <location>
        <position position="147"/>
    </location>
</feature>
<organism evidence="1 2">
    <name type="scientific">Linderina macrospora</name>
    <dbReference type="NCBI Taxonomy" id="4868"/>
    <lineage>
        <taxon>Eukaryota</taxon>
        <taxon>Fungi</taxon>
        <taxon>Fungi incertae sedis</taxon>
        <taxon>Zoopagomycota</taxon>
        <taxon>Kickxellomycotina</taxon>
        <taxon>Kickxellomycetes</taxon>
        <taxon>Kickxellales</taxon>
        <taxon>Kickxellaceae</taxon>
        <taxon>Linderina</taxon>
    </lineage>
</organism>
<proteinExistence type="predicted"/>
<accession>A0ACC1JC79</accession>
<keyword evidence="2" id="KW-1185">Reference proteome</keyword>
<evidence type="ECO:0000313" key="2">
    <source>
        <dbReference type="Proteomes" id="UP001150603"/>
    </source>
</evidence>
<dbReference type="Proteomes" id="UP001150603">
    <property type="component" value="Unassembled WGS sequence"/>
</dbReference>
<gene>
    <name evidence="1" type="ORF">FBU59_002120</name>
</gene>
<comment type="caution">
    <text evidence="1">The sequence shown here is derived from an EMBL/GenBank/DDBJ whole genome shotgun (WGS) entry which is preliminary data.</text>
</comment>
<reference evidence="1" key="1">
    <citation type="submission" date="2022-07" db="EMBL/GenBank/DDBJ databases">
        <title>Phylogenomic reconstructions and comparative analyses of Kickxellomycotina fungi.</title>
        <authorList>
            <person name="Reynolds N.K."/>
            <person name="Stajich J.E."/>
            <person name="Barry K."/>
            <person name="Grigoriev I.V."/>
            <person name="Crous P."/>
            <person name="Smith M.E."/>
        </authorList>
    </citation>
    <scope>NUCLEOTIDE SEQUENCE</scope>
    <source>
        <strain evidence="1">NRRL 5244</strain>
    </source>
</reference>
<protein>
    <submittedName>
        <fullName evidence="1">Uncharacterized protein</fullName>
    </submittedName>
</protein>